<evidence type="ECO:0000313" key="4">
    <source>
        <dbReference type="Proteomes" id="UP000076842"/>
    </source>
</evidence>
<keyword evidence="2" id="KW-0472">Membrane</keyword>
<evidence type="ECO:0000256" key="1">
    <source>
        <dbReference type="SAM" id="MobiDB-lite"/>
    </source>
</evidence>
<accession>A0A165FG88</accession>
<name>A0A165FG88_9BASI</name>
<feature type="transmembrane region" description="Helical" evidence="2">
    <location>
        <begin position="44"/>
        <end position="66"/>
    </location>
</feature>
<gene>
    <name evidence="3" type="ORF">CALCODRAFT_517933</name>
</gene>
<dbReference type="AlphaFoldDB" id="A0A165FG88"/>
<dbReference type="Proteomes" id="UP000076842">
    <property type="component" value="Unassembled WGS sequence"/>
</dbReference>
<reference evidence="3 4" key="1">
    <citation type="journal article" date="2016" name="Mol. Biol. Evol.">
        <title>Comparative Genomics of Early-Diverging Mushroom-Forming Fungi Provides Insights into the Origins of Lignocellulose Decay Capabilities.</title>
        <authorList>
            <person name="Nagy L.G."/>
            <person name="Riley R."/>
            <person name="Tritt A."/>
            <person name="Adam C."/>
            <person name="Daum C."/>
            <person name="Floudas D."/>
            <person name="Sun H."/>
            <person name="Yadav J.S."/>
            <person name="Pangilinan J."/>
            <person name="Larsson K.H."/>
            <person name="Matsuura K."/>
            <person name="Barry K."/>
            <person name="Labutti K."/>
            <person name="Kuo R."/>
            <person name="Ohm R.A."/>
            <person name="Bhattacharya S.S."/>
            <person name="Shirouzu T."/>
            <person name="Yoshinaga Y."/>
            <person name="Martin F.M."/>
            <person name="Grigoriev I.V."/>
            <person name="Hibbett D.S."/>
        </authorList>
    </citation>
    <scope>NUCLEOTIDE SEQUENCE [LARGE SCALE GENOMIC DNA]</scope>
    <source>
        <strain evidence="3 4">HHB12733</strain>
    </source>
</reference>
<feature type="transmembrane region" description="Helical" evidence="2">
    <location>
        <begin position="12"/>
        <end position="38"/>
    </location>
</feature>
<feature type="region of interest" description="Disordered" evidence="1">
    <location>
        <begin position="93"/>
        <end position="143"/>
    </location>
</feature>
<sequence>MAPSTVVGTAYMTFFGGLTAWGLYGAIYTALLLTNIVVSSVLSWAVLVVTQMISPIIGIAFSLIIVRVGLGIASDGTAAAGSAMTTSSGRVEVSFDRQDDVETGLPRDDTSATDEGGISPQTPKHREKRGVQGAFDAPGLQSS</sequence>
<keyword evidence="2" id="KW-1133">Transmembrane helix</keyword>
<proteinExistence type="predicted"/>
<evidence type="ECO:0000313" key="3">
    <source>
        <dbReference type="EMBL" id="KZT56702.1"/>
    </source>
</evidence>
<dbReference type="InParanoid" id="A0A165FG88"/>
<feature type="compositionally biased region" description="Basic and acidic residues" evidence="1">
    <location>
        <begin position="93"/>
        <end position="110"/>
    </location>
</feature>
<protein>
    <submittedName>
        <fullName evidence="3">Uncharacterized protein</fullName>
    </submittedName>
</protein>
<keyword evidence="4" id="KW-1185">Reference proteome</keyword>
<dbReference type="EMBL" id="KV423973">
    <property type="protein sequence ID" value="KZT56702.1"/>
    <property type="molecule type" value="Genomic_DNA"/>
</dbReference>
<organism evidence="3 4">
    <name type="scientific">Calocera cornea HHB12733</name>
    <dbReference type="NCBI Taxonomy" id="1353952"/>
    <lineage>
        <taxon>Eukaryota</taxon>
        <taxon>Fungi</taxon>
        <taxon>Dikarya</taxon>
        <taxon>Basidiomycota</taxon>
        <taxon>Agaricomycotina</taxon>
        <taxon>Dacrymycetes</taxon>
        <taxon>Dacrymycetales</taxon>
        <taxon>Dacrymycetaceae</taxon>
        <taxon>Calocera</taxon>
    </lineage>
</organism>
<evidence type="ECO:0000256" key="2">
    <source>
        <dbReference type="SAM" id="Phobius"/>
    </source>
</evidence>
<keyword evidence="2" id="KW-0812">Transmembrane</keyword>